<dbReference type="Pfam" id="PF00004">
    <property type="entry name" value="AAA"/>
    <property type="match status" value="1"/>
</dbReference>
<dbReference type="InterPro" id="IPR003959">
    <property type="entry name" value="ATPase_AAA_core"/>
</dbReference>
<feature type="compositionally biased region" description="Basic residues" evidence="1">
    <location>
        <begin position="75"/>
        <end position="86"/>
    </location>
</feature>
<dbReference type="SUPFAM" id="SSF52540">
    <property type="entry name" value="P-loop containing nucleoside triphosphate hydrolases"/>
    <property type="match status" value="1"/>
</dbReference>
<feature type="compositionally biased region" description="Basic and acidic residues" evidence="1">
    <location>
        <begin position="47"/>
        <end position="62"/>
    </location>
</feature>
<name>A0A9P0EJQ8_9HYPO</name>
<dbReference type="GO" id="GO:0005524">
    <property type="term" value="F:ATP binding"/>
    <property type="evidence" value="ECO:0007669"/>
    <property type="project" value="InterPro"/>
</dbReference>
<keyword evidence="4" id="KW-1185">Reference proteome</keyword>
<proteinExistence type="predicted"/>
<feature type="region of interest" description="Disordered" evidence="1">
    <location>
        <begin position="1"/>
        <end position="150"/>
    </location>
</feature>
<comment type="caution">
    <text evidence="3">The sequence shown here is derived from an EMBL/GenBank/DDBJ whole genome shotgun (WGS) entry which is preliminary data.</text>
</comment>
<feature type="region of interest" description="Disordered" evidence="1">
    <location>
        <begin position="158"/>
        <end position="177"/>
    </location>
</feature>
<dbReference type="Pfam" id="PF23232">
    <property type="entry name" value="AAA_lid_13"/>
    <property type="match status" value="1"/>
</dbReference>
<feature type="compositionally biased region" description="Polar residues" evidence="1">
    <location>
        <begin position="33"/>
        <end position="45"/>
    </location>
</feature>
<dbReference type="GO" id="GO:0016887">
    <property type="term" value="F:ATP hydrolysis activity"/>
    <property type="evidence" value="ECO:0007669"/>
    <property type="project" value="InterPro"/>
</dbReference>
<dbReference type="PANTHER" id="PTHR46411:SF2">
    <property type="entry name" value="AAA+ ATPASE DOMAIN-CONTAINING PROTEIN"/>
    <property type="match status" value="1"/>
</dbReference>
<dbReference type="AlphaFoldDB" id="A0A9P0EJQ8"/>
<gene>
    <name evidence="3" type="ORF">CSOL1703_00014438</name>
</gene>
<dbReference type="InterPro" id="IPR056599">
    <property type="entry name" value="AAA_lid_fung"/>
</dbReference>
<organism evidence="3 4">
    <name type="scientific">Clonostachys solani</name>
    <dbReference type="NCBI Taxonomy" id="160281"/>
    <lineage>
        <taxon>Eukaryota</taxon>
        <taxon>Fungi</taxon>
        <taxon>Dikarya</taxon>
        <taxon>Ascomycota</taxon>
        <taxon>Pezizomycotina</taxon>
        <taxon>Sordariomycetes</taxon>
        <taxon>Hypocreomycetidae</taxon>
        <taxon>Hypocreales</taxon>
        <taxon>Bionectriaceae</taxon>
        <taxon>Clonostachys</taxon>
    </lineage>
</organism>
<dbReference type="SMART" id="SM00382">
    <property type="entry name" value="AAA"/>
    <property type="match status" value="1"/>
</dbReference>
<evidence type="ECO:0000259" key="2">
    <source>
        <dbReference type="SMART" id="SM00382"/>
    </source>
</evidence>
<dbReference type="InterPro" id="IPR027417">
    <property type="entry name" value="P-loop_NTPase"/>
</dbReference>
<reference evidence="3 4" key="2">
    <citation type="submission" date="2021-10" db="EMBL/GenBank/DDBJ databases">
        <authorList>
            <person name="Piombo E."/>
        </authorList>
    </citation>
    <scope>NUCLEOTIDE SEQUENCE [LARGE SCALE GENOMIC DNA]</scope>
</reference>
<dbReference type="OrthoDB" id="10042665at2759"/>
<feature type="compositionally biased region" description="Acidic residues" evidence="1">
    <location>
        <begin position="133"/>
        <end position="143"/>
    </location>
</feature>
<dbReference type="InterPro" id="IPR003593">
    <property type="entry name" value="AAA+_ATPase"/>
</dbReference>
<feature type="compositionally biased region" description="Basic residues" evidence="1">
    <location>
        <begin position="97"/>
        <end position="111"/>
    </location>
</feature>
<evidence type="ECO:0000313" key="3">
    <source>
        <dbReference type="EMBL" id="CAH0051787.1"/>
    </source>
</evidence>
<dbReference type="Proteomes" id="UP000775872">
    <property type="component" value="Unassembled WGS sequence"/>
</dbReference>
<accession>A0A9P0EJQ8</accession>
<feature type="compositionally biased region" description="Polar residues" evidence="1">
    <location>
        <begin position="118"/>
        <end position="129"/>
    </location>
</feature>
<dbReference type="PANTHER" id="PTHR46411">
    <property type="entry name" value="FAMILY ATPASE, PUTATIVE-RELATED"/>
    <property type="match status" value="1"/>
</dbReference>
<reference evidence="4" key="1">
    <citation type="submission" date="2019-06" db="EMBL/GenBank/DDBJ databases">
        <authorList>
            <person name="Broberg M."/>
        </authorList>
    </citation>
    <scope>NUCLEOTIDE SEQUENCE [LARGE SCALE GENOMIC DNA]</scope>
</reference>
<dbReference type="EMBL" id="CABFOC020000042">
    <property type="protein sequence ID" value="CAH0051787.1"/>
    <property type="molecule type" value="Genomic_DNA"/>
</dbReference>
<dbReference type="Gene3D" id="3.40.50.300">
    <property type="entry name" value="P-loop containing nucleotide triphosphate hydrolases"/>
    <property type="match status" value="1"/>
</dbReference>
<dbReference type="CDD" id="cd19481">
    <property type="entry name" value="RecA-like_protease"/>
    <property type="match status" value="1"/>
</dbReference>
<feature type="compositionally biased region" description="Basic and acidic residues" evidence="1">
    <location>
        <begin position="13"/>
        <end position="27"/>
    </location>
</feature>
<sequence>MAPPTFPSNLGISRDETSGKNFERLDVIDPNDDSQQPDSRGQSPIPTRDHRQAVSDTSRDTSDSESVDSDESDHRRRSHTSKHFTLPRHQVEISRAYGRRSPSRRIRHHSREARPRVNSPSPSKRQPTVTEDPGPDADSEQDESGYKTNRMRDILVVHDRHGDSSSDDTSDPSTLREEIRRLRRENKRMRDIQDNGGFATRPAQIATTYKTFYQIGPKYFLQEPHWEPGEGASTVLACENGIRSFSDYVDQHPDIAFTVIKVYDPRPPMDRSKIETKDGAFLTPEPMSQFLLFISDPAIRAVEDFVDQVPQFRELFPQFNPRRNIKAPYLFMFHCAPYFQEIVAKMDATGKYLMVQVEKCIRESHGFEHDSAKALAKKGRVSNDLFGYLIQPGDVLVKRAGPRTEGFIALDWATEAGAHEQEPEDDLASEWDYREGGFRGWDAHKKKEPQTWYSWTVPVWSWGFDGNFQMQRRNLMVGLEASYSGEIIPIDKLKIIPLKYASTSIRSQLEKRGRMFWTLRKGRFVNYRQTEAEDLSKVGTLISTFRWVSGLRVFKVEGRHMVDVETYKKLHPNSTMNGLRLRSSISSKNMKSNEPPSGNDLLVFPNRIPGFNLLRKMWGKLSHTLTSNSILLTFLSVDLFVDYVSEIVWNKQAFEDLVANDETKELVHALVMKQIAAEQSTDFIAGKGNGLIVLLHGGPGTGKTFTAESVAEIAEKPLLRVTCGDIGTTAETVEKKLQSSFYLGKIWDCVVLLDEADVFLEERDMKDLNRNALVSVFLRELEYHDGILILTSNRVGTFDEAFKSRIQLSLHYENLGVSQRRKIWRNFMRRIKSLDSTVNFDDIVDNIDELSSVELNGREIRNAITTARQLAQFKNQPLSYSHLDHVLRVSRQFGRYLKDLRDGLTDDDVKREGGLRLSYKNSSNRPENSLF</sequence>
<feature type="domain" description="AAA+ ATPase" evidence="2">
    <location>
        <begin position="689"/>
        <end position="816"/>
    </location>
</feature>
<protein>
    <recommendedName>
        <fullName evidence="2">AAA+ ATPase domain-containing protein</fullName>
    </recommendedName>
</protein>
<evidence type="ECO:0000256" key="1">
    <source>
        <dbReference type="SAM" id="MobiDB-lite"/>
    </source>
</evidence>
<evidence type="ECO:0000313" key="4">
    <source>
        <dbReference type="Proteomes" id="UP000775872"/>
    </source>
</evidence>